<proteinExistence type="predicted"/>
<organism evidence="1 2">
    <name type="scientific">Hyaloperonospora arabidopsidis (strain Emoy2)</name>
    <name type="common">Downy mildew agent</name>
    <name type="synonym">Peronospora arabidopsidis</name>
    <dbReference type="NCBI Taxonomy" id="559515"/>
    <lineage>
        <taxon>Eukaryota</taxon>
        <taxon>Sar</taxon>
        <taxon>Stramenopiles</taxon>
        <taxon>Oomycota</taxon>
        <taxon>Peronosporomycetes</taxon>
        <taxon>Peronosporales</taxon>
        <taxon>Peronosporaceae</taxon>
        <taxon>Hyaloperonospora</taxon>
    </lineage>
</organism>
<dbReference type="AlphaFoldDB" id="M4B5W9"/>
<dbReference type="Proteomes" id="UP000011713">
    <property type="component" value="Unassembled WGS sequence"/>
</dbReference>
<accession>M4B5W9</accession>
<dbReference type="InParanoid" id="M4B5W9"/>
<protein>
    <submittedName>
        <fullName evidence="1">Uncharacterized protein</fullName>
    </submittedName>
</protein>
<name>M4B5W9_HYAAE</name>
<dbReference type="EMBL" id="JH598461">
    <property type="status" value="NOT_ANNOTATED_CDS"/>
    <property type="molecule type" value="Genomic_DNA"/>
</dbReference>
<dbReference type="EnsemblProtists" id="HpaT801669">
    <property type="protein sequence ID" value="HpaP801669"/>
    <property type="gene ID" value="HpaG801669"/>
</dbReference>
<dbReference type="HOGENOM" id="CLU_2965782_0_0_1"/>
<sequence length="59" mass="6853">MNEKLHQYKIKLVQEPAIVAAFLNPQAPKKAEPVENKRVVNLVHSTLQRRNLPKPTRNR</sequence>
<keyword evidence="2" id="KW-1185">Reference proteome</keyword>
<reference evidence="1" key="2">
    <citation type="submission" date="2015-06" db="UniProtKB">
        <authorList>
            <consortium name="EnsemblProtists"/>
        </authorList>
    </citation>
    <scope>IDENTIFICATION</scope>
    <source>
        <strain evidence="1">Emoy2</strain>
    </source>
</reference>
<evidence type="ECO:0000313" key="1">
    <source>
        <dbReference type="EnsemblProtists" id="HpaP801669"/>
    </source>
</evidence>
<dbReference type="VEuPathDB" id="FungiDB:HpaG801669"/>
<reference evidence="2" key="1">
    <citation type="journal article" date="2010" name="Science">
        <title>Signatures of adaptation to obligate biotrophy in the Hyaloperonospora arabidopsidis genome.</title>
        <authorList>
            <person name="Baxter L."/>
            <person name="Tripathy S."/>
            <person name="Ishaque N."/>
            <person name="Boot N."/>
            <person name="Cabral A."/>
            <person name="Kemen E."/>
            <person name="Thines M."/>
            <person name="Ah-Fong A."/>
            <person name="Anderson R."/>
            <person name="Badejoko W."/>
            <person name="Bittner-Eddy P."/>
            <person name="Boore J.L."/>
            <person name="Chibucos M.C."/>
            <person name="Coates M."/>
            <person name="Dehal P."/>
            <person name="Delehaunty K."/>
            <person name="Dong S."/>
            <person name="Downton P."/>
            <person name="Dumas B."/>
            <person name="Fabro G."/>
            <person name="Fronick C."/>
            <person name="Fuerstenberg S.I."/>
            <person name="Fulton L."/>
            <person name="Gaulin E."/>
            <person name="Govers F."/>
            <person name="Hughes L."/>
            <person name="Humphray S."/>
            <person name="Jiang R.H."/>
            <person name="Judelson H."/>
            <person name="Kamoun S."/>
            <person name="Kyung K."/>
            <person name="Meijer H."/>
            <person name="Minx P."/>
            <person name="Morris P."/>
            <person name="Nelson J."/>
            <person name="Phuntumart V."/>
            <person name="Qutob D."/>
            <person name="Rehmany A."/>
            <person name="Rougon-Cardoso A."/>
            <person name="Ryden P."/>
            <person name="Torto-Alalibo T."/>
            <person name="Studholme D."/>
            <person name="Wang Y."/>
            <person name="Win J."/>
            <person name="Wood J."/>
            <person name="Clifton S.W."/>
            <person name="Rogers J."/>
            <person name="Van den Ackerveken G."/>
            <person name="Jones J.D."/>
            <person name="McDowell J.M."/>
            <person name="Beynon J."/>
            <person name="Tyler B.M."/>
        </authorList>
    </citation>
    <scope>NUCLEOTIDE SEQUENCE [LARGE SCALE GENOMIC DNA]</scope>
    <source>
        <strain evidence="2">Emoy2</strain>
    </source>
</reference>
<evidence type="ECO:0000313" key="2">
    <source>
        <dbReference type="Proteomes" id="UP000011713"/>
    </source>
</evidence>